<evidence type="ECO:0000313" key="2">
    <source>
        <dbReference type="EMBL" id="SUJ12319.1"/>
    </source>
</evidence>
<gene>
    <name evidence="2" type="ORF">NCTC11388_02214</name>
</gene>
<dbReference type="AlphaFoldDB" id="A0A380C3Y6"/>
<organism evidence="2 3">
    <name type="scientific">Sphingobacterium spiritivorum</name>
    <name type="common">Flavobacterium spiritivorum</name>
    <dbReference type="NCBI Taxonomy" id="258"/>
    <lineage>
        <taxon>Bacteria</taxon>
        <taxon>Pseudomonadati</taxon>
        <taxon>Bacteroidota</taxon>
        <taxon>Sphingobacteriia</taxon>
        <taxon>Sphingobacteriales</taxon>
        <taxon>Sphingobacteriaceae</taxon>
        <taxon>Sphingobacterium</taxon>
    </lineage>
</organism>
<protein>
    <submittedName>
        <fullName evidence="2">Uncharacterized protein</fullName>
    </submittedName>
</protein>
<dbReference type="EMBL" id="UGYW01000002">
    <property type="protein sequence ID" value="SUJ12319.1"/>
    <property type="molecule type" value="Genomic_DNA"/>
</dbReference>
<evidence type="ECO:0000256" key="1">
    <source>
        <dbReference type="SAM" id="SignalP"/>
    </source>
</evidence>
<accession>A0A380C3Y6</accession>
<sequence length="176" mass="19498">MKWLVLLFIFISVANAETSFAQAARPVQLNIILHEVQHLSVNPEQSITNLEYKTVKDYQEGVSKTQNNHLTVLSTTPYIIKVQVMENEQQAGAAASGSSPSLALFAHPTNSTFPVHTELQQLSTKDASLISSDHPSTGTYYDVIYKSTGQQSAIDFIKNNEKTTYSNTILYSIESK</sequence>
<name>A0A380C3Y6_SPHSI</name>
<evidence type="ECO:0000313" key="3">
    <source>
        <dbReference type="Proteomes" id="UP000254893"/>
    </source>
</evidence>
<dbReference type="RefSeq" id="WP_115170136.1">
    <property type="nucleotide sequence ID" value="NZ_UGYW01000002.1"/>
</dbReference>
<feature type="signal peptide" evidence="1">
    <location>
        <begin position="1"/>
        <end position="23"/>
    </location>
</feature>
<dbReference type="Proteomes" id="UP000254893">
    <property type="component" value="Unassembled WGS sequence"/>
</dbReference>
<reference evidence="2 3" key="1">
    <citation type="submission" date="2018-06" db="EMBL/GenBank/DDBJ databases">
        <authorList>
            <consortium name="Pathogen Informatics"/>
            <person name="Doyle S."/>
        </authorList>
    </citation>
    <scope>NUCLEOTIDE SEQUENCE [LARGE SCALE GENOMIC DNA]</scope>
    <source>
        <strain evidence="2 3">NCTC11388</strain>
    </source>
</reference>
<keyword evidence="1" id="KW-0732">Signal</keyword>
<proteinExistence type="predicted"/>
<feature type="chain" id="PRO_5016846055" evidence="1">
    <location>
        <begin position="24"/>
        <end position="176"/>
    </location>
</feature>